<dbReference type="Proteomes" id="UP000828390">
    <property type="component" value="Unassembled WGS sequence"/>
</dbReference>
<feature type="signal peptide" evidence="1">
    <location>
        <begin position="1"/>
        <end position="18"/>
    </location>
</feature>
<name>A0A9D4M0T6_DREPO</name>
<reference evidence="2" key="1">
    <citation type="journal article" date="2019" name="bioRxiv">
        <title>The Genome of the Zebra Mussel, Dreissena polymorpha: A Resource for Invasive Species Research.</title>
        <authorList>
            <person name="McCartney M.A."/>
            <person name="Auch B."/>
            <person name="Kono T."/>
            <person name="Mallez S."/>
            <person name="Zhang Y."/>
            <person name="Obille A."/>
            <person name="Becker A."/>
            <person name="Abrahante J.E."/>
            <person name="Garbe J."/>
            <person name="Badalamenti J.P."/>
            <person name="Herman A."/>
            <person name="Mangelson H."/>
            <person name="Liachko I."/>
            <person name="Sullivan S."/>
            <person name="Sone E.D."/>
            <person name="Koren S."/>
            <person name="Silverstein K.A.T."/>
            <person name="Beckman K.B."/>
            <person name="Gohl D.M."/>
        </authorList>
    </citation>
    <scope>NUCLEOTIDE SEQUENCE</scope>
    <source>
        <strain evidence="2">Duluth1</strain>
        <tissue evidence="2">Whole animal</tissue>
    </source>
</reference>
<comment type="caution">
    <text evidence="2">The sequence shown here is derived from an EMBL/GenBank/DDBJ whole genome shotgun (WGS) entry which is preliminary data.</text>
</comment>
<feature type="chain" id="PRO_5038876883" evidence="1">
    <location>
        <begin position="19"/>
        <end position="120"/>
    </location>
</feature>
<reference evidence="2" key="2">
    <citation type="submission" date="2020-11" db="EMBL/GenBank/DDBJ databases">
        <authorList>
            <person name="McCartney M.A."/>
            <person name="Auch B."/>
            <person name="Kono T."/>
            <person name="Mallez S."/>
            <person name="Becker A."/>
            <person name="Gohl D.M."/>
            <person name="Silverstein K.A.T."/>
            <person name="Koren S."/>
            <person name="Bechman K.B."/>
            <person name="Herman A."/>
            <person name="Abrahante J.E."/>
            <person name="Garbe J."/>
        </authorList>
    </citation>
    <scope>NUCLEOTIDE SEQUENCE</scope>
    <source>
        <strain evidence="2">Duluth1</strain>
        <tissue evidence="2">Whole animal</tissue>
    </source>
</reference>
<dbReference type="EMBL" id="JAIWYP010000002">
    <property type="protein sequence ID" value="KAH3867745.1"/>
    <property type="molecule type" value="Genomic_DNA"/>
</dbReference>
<gene>
    <name evidence="2" type="ORF">DPMN_030880</name>
</gene>
<protein>
    <submittedName>
        <fullName evidence="2">Uncharacterized protein</fullName>
    </submittedName>
</protein>
<organism evidence="2 3">
    <name type="scientific">Dreissena polymorpha</name>
    <name type="common">Zebra mussel</name>
    <name type="synonym">Mytilus polymorpha</name>
    <dbReference type="NCBI Taxonomy" id="45954"/>
    <lineage>
        <taxon>Eukaryota</taxon>
        <taxon>Metazoa</taxon>
        <taxon>Spiralia</taxon>
        <taxon>Lophotrochozoa</taxon>
        <taxon>Mollusca</taxon>
        <taxon>Bivalvia</taxon>
        <taxon>Autobranchia</taxon>
        <taxon>Heteroconchia</taxon>
        <taxon>Euheterodonta</taxon>
        <taxon>Imparidentia</taxon>
        <taxon>Neoheterodontei</taxon>
        <taxon>Myida</taxon>
        <taxon>Dreissenoidea</taxon>
        <taxon>Dreissenidae</taxon>
        <taxon>Dreissena</taxon>
    </lineage>
</organism>
<sequence>MNSRLLLVFLGIVQTTFGATSLDPIKTEVVHGKTVKFCTYKGIRLLPKSTLKDYDVCQTCVCSQTGLSCSSMGFTVTDIPADSKCINVKIECKNVWVMKNDTTKKCPKKLIPKKVGAVGK</sequence>
<dbReference type="AlphaFoldDB" id="A0A9D4M0T6"/>
<proteinExistence type="predicted"/>
<keyword evidence="1" id="KW-0732">Signal</keyword>
<evidence type="ECO:0000256" key="1">
    <source>
        <dbReference type="SAM" id="SignalP"/>
    </source>
</evidence>
<dbReference type="Gene3D" id="2.60.40.1900">
    <property type="entry name" value="Beta-microseminoprotein (PSP94) domain"/>
    <property type="match status" value="1"/>
</dbReference>
<keyword evidence="3" id="KW-1185">Reference proteome</keyword>
<evidence type="ECO:0000313" key="2">
    <source>
        <dbReference type="EMBL" id="KAH3867745.1"/>
    </source>
</evidence>
<accession>A0A9D4M0T6</accession>
<evidence type="ECO:0000313" key="3">
    <source>
        <dbReference type="Proteomes" id="UP000828390"/>
    </source>
</evidence>